<evidence type="ECO:0000259" key="4">
    <source>
        <dbReference type="SMART" id="SM00822"/>
    </source>
</evidence>
<dbReference type="KEGG" id="kre:GWK63_06515"/>
<dbReference type="RefSeq" id="WP_007398204.1">
    <property type="nucleotide sequence ID" value="NZ_CALMTF010000105.1"/>
</dbReference>
<dbReference type="GO" id="GO:0006633">
    <property type="term" value="P:fatty acid biosynthetic process"/>
    <property type="evidence" value="ECO:0007669"/>
    <property type="project" value="TreeGrafter"/>
</dbReference>
<proteinExistence type="inferred from homology"/>
<dbReference type="Gene3D" id="3.40.50.720">
    <property type="entry name" value="NAD(P)-binding Rossmann-like Domain"/>
    <property type="match status" value="1"/>
</dbReference>
<dbReference type="PANTHER" id="PTHR42760:SF133">
    <property type="entry name" value="3-OXOACYL-[ACYL-CARRIER-PROTEIN] REDUCTASE"/>
    <property type="match status" value="1"/>
</dbReference>
<dbReference type="EMBL" id="CP050139">
    <property type="protein sequence ID" value="QIP35166.1"/>
    <property type="molecule type" value="Genomic_DNA"/>
</dbReference>
<keyword evidence="2" id="KW-0560">Oxidoreductase</keyword>
<organism evidence="5 6">
    <name type="scientific">Komagataeibacter rhaeticus</name>
    <dbReference type="NCBI Taxonomy" id="215221"/>
    <lineage>
        <taxon>Bacteria</taxon>
        <taxon>Pseudomonadati</taxon>
        <taxon>Pseudomonadota</taxon>
        <taxon>Alphaproteobacteria</taxon>
        <taxon>Acetobacterales</taxon>
        <taxon>Acetobacteraceae</taxon>
        <taxon>Komagataeibacter</taxon>
    </lineage>
</organism>
<dbReference type="PANTHER" id="PTHR42760">
    <property type="entry name" value="SHORT-CHAIN DEHYDROGENASES/REDUCTASES FAMILY MEMBER"/>
    <property type="match status" value="1"/>
</dbReference>
<evidence type="ECO:0000313" key="6">
    <source>
        <dbReference type="Proteomes" id="UP000502533"/>
    </source>
</evidence>
<dbReference type="CDD" id="cd05233">
    <property type="entry name" value="SDR_c"/>
    <property type="match status" value="1"/>
</dbReference>
<accession>A0A181C9W6</accession>
<dbReference type="FunFam" id="3.40.50.720:FF:000084">
    <property type="entry name" value="Short-chain dehydrogenase reductase"/>
    <property type="match status" value="1"/>
</dbReference>
<feature type="domain" description="Ketoreductase" evidence="4">
    <location>
        <begin position="11"/>
        <end position="191"/>
    </location>
</feature>
<dbReference type="AlphaFoldDB" id="A0A181C9W6"/>
<evidence type="ECO:0000256" key="2">
    <source>
        <dbReference type="ARBA" id="ARBA00023002"/>
    </source>
</evidence>
<dbReference type="PRINTS" id="PR00080">
    <property type="entry name" value="SDRFAMILY"/>
</dbReference>
<keyword evidence="6" id="KW-1185">Reference proteome</keyword>
<comment type="similarity">
    <text evidence="1 3">Belongs to the short-chain dehydrogenases/reductases (SDR) family.</text>
</comment>
<evidence type="ECO:0000256" key="1">
    <source>
        <dbReference type="ARBA" id="ARBA00006484"/>
    </source>
</evidence>
<dbReference type="InterPro" id="IPR036291">
    <property type="entry name" value="NAD(P)-bd_dom_sf"/>
</dbReference>
<dbReference type="PRINTS" id="PR00081">
    <property type="entry name" value="GDHRDH"/>
</dbReference>
<protein>
    <submittedName>
        <fullName evidence="5">SDR family oxidoreductase</fullName>
    </submittedName>
</protein>
<dbReference type="GO" id="GO:0016616">
    <property type="term" value="F:oxidoreductase activity, acting on the CH-OH group of donors, NAD or NADP as acceptor"/>
    <property type="evidence" value="ECO:0007669"/>
    <property type="project" value="TreeGrafter"/>
</dbReference>
<dbReference type="Proteomes" id="UP000502533">
    <property type="component" value="Chromosome"/>
</dbReference>
<dbReference type="InterPro" id="IPR057326">
    <property type="entry name" value="KR_dom"/>
</dbReference>
<gene>
    <name evidence="5" type="ORF">GWK63_06515</name>
</gene>
<name>A0A181C9W6_9PROT</name>
<dbReference type="SMART" id="SM00822">
    <property type="entry name" value="PKS_KR"/>
    <property type="match status" value="1"/>
</dbReference>
<dbReference type="SUPFAM" id="SSF51735">
    <property type="entry name" value="NAD(P)-binding Rossmann-fold domains"/>
    <property type="match status" value="1"/>
</dbReference>
<dbReference type="InterPro" id="IPR020904">
    <property type="entry name" value="Sc_DH/Rdtase_CS"/>
</dbReference>
<dbReference type="Pfam" id="PF00106">
    <property type="entry name" value="adh_short"/>
    <property type="match status" value="1"/>
</dbReference>
<dbReference type="PROSITE" id="PS00061">
    <property type="entry name" value="ADH_SHORT"/>
    <property type="match status" value="1"/>
</dbReference>
<dbReference type="GO" id="GO:0048038">
    <property type="term" value="F:quinone binding"/>
    <property type="evidence" value="ECO:0007669"/>
    <property type="project" value="TreeGrafter"/>
</dbReference>
<sequence length="266" mass="28198">MSGEHLPFSGKVALVTGAAGNIGLATARRLALMGADLALLDLDHAKLEQARADLKGHDVRISIHACDVTDNTQVSQVVDAVVRGMGQIDFLFNNAGYQGAFAPVQDYPEADFARVMQINVCGAFHVLRHVAAHMVTRGFGRIVNTASMAGVQGPPNMAAYGASKFAIIGLTEVAAKDLAPHGIRVNAISPAFMGPGFMWDRQVELQARAGSQYFSTDPTEVARQMIGSIPMRRYGSIDEIPGVVAFLLGEDSSYMTGVNLPISGGI</sequence>
<evidence type="ECO:0000313" key="5">
    <source>
        <dbReference type="EMBL" id="QIP35166.1"/>
    </source>
</evidence>
<evidence type="ECO:0000256" key="3">
    <source>
        <dbReference type="RuleBase" id="RU000363"/>
    </source>
</evidence>
<reference evidence="5 6" key="1">
    <citation type="submission" date="2020-03" db="EMBL/GenBank/DDBJ databases">
        <title>Isolation of cellulose-producing strains, genome characterization and application of the synthesized cellulose films as an economical and sustainable material for piezoelectric sensor construction.</title>
        <authorList>
            <person name="Mangayil R.K."/>
        </authorList>
    </citation>
    <scope>NUCLEOTIDE SEQUENCE [LARGE SCALE GENOMIC DNA]</scope>
    <source>
        <strain evidence="5 6">ENS 9a1a</strain>
    </source>
</reference>
<dbReference type="InterPro" id="IPR002347">
    <property type="entry name" value="SDR_fam"/>
</dbReference>
<dbReference type="GeneID" id="85021799"/>